<dbReference type="PROSITE" id="PS51257">
    <property type="entry name" value="PROKAR_LIPOPROTEIN"/>
    <property type="match status" value="1"/>
</dbReference>
<name>A0A0R0ASB8_9GAMM</name>
<sequence>MKKLFLAALAVLMCASLVACEKQSAARAERSKPRVSVTTQSVQIRRAPAPNADITPEGRLRIDDIEVPLPDDQRMLLQQLFGQLQMVRQETLASAPADPNNRGVKLQSNAQIDALRDQAFAEIATLKPYRDSFGNISGERR</sequence>
<organism evidence="2 3">
    <name type="scientific">Stenotrophomonas panacihumi</name>
    <dbReference type="NCBI Taxonomy" id="676599"/>
    <lineage>
        <taxon>Bacteria</taxon>
        <taxon>Pseudomonadati</taxon>
        <taxon>Pseudomonadota</taxon>
        <taxon>Gammaproteobacteria</taxon>
        <taxon>Lysobacterales</taxon>
        <taxon>Lysobacteraceae</taxon>
        <taxon>Stenotrophomonas</taxon>
    </lineage>
</organism>
<reference evidence="2 3" key="1">
    <citation type="submission" date="2015-10" db="EMBL/GenBank/DDBJ databases">
        <title>Genome sequencing and analysis of members of genus Stenotrophomonas.</title>
        <authorList>
            <person name="Patil P.P."/>
            <person name="Midha S."/>
            <person name="Patil P.B."/>
        </authorList>
    </citation>
    <scope>NUCLEOTIDE SEQUENCE [LARGE SCALE GENOMIC DNA]</scope>
    <source>
        <strain evidence="2 3">JCM 16536</strain>
    </source>
</reference>
<protein>
    <recommendedName>
        <fullName evidence="4">Lipoprotein</fullName>
    </recommendedName>
</protein>
<feature type="chain" id="PRO_5006391231" description="Lipoprotein" evidence="1">
    <location>
        <begin position="20"/>
        <end position="141"/>
    </location>
</feature>
<dbReference type="OrthoDB" id="6052331at2"/>
<keyword evidence="1" id="KW-0732">Signal</keyword>
<evidence type="ECO:0008006" key="4">
    <source>
        <dbReference type="Google" id="ProtNLM"/>
    </source>
</evidence>
<dbReference type="RefSeq" id="WP_057646261.1">
    <property type="nucleotide sequence ID" value="NZ_LLXU01000072.1"/>
</dbReference>
<keyword evidence="3" id="KW-1185">Reference proteome</keyword>
<gene>
    <name evidence="2" type="ORF">ARC20_09005</name>
</gene>
<dbReference type="STRING" id="676599.ARC20_09005"/>
<feature type="signal peptide" evidence="1">
    <location>
        <begin position="1"/>
        <end position="19"/>
    </location>
</feature>
<accession>A0A0R0ASB8</accession>
<evidence type="ECO:0000256" key="1">
    <source>
        <dbReference type="SAM" id="SignalP"/>
    </source>
</evidence>
<evidence type="ECO:0000313" key="2">
    <source>
        <dbReference type="EMBL" id="KRG43940.1"/>
    </source>
</evidence>
<evidence type="ECO:0000313" key="3">
    <source>
        <dbReference type="Proteomes" id="UP000051802"/>
    </source>
</evidence>
<comment type="caution">
    <text evidence="2">The sequence shown here is derived from an EMBL/GenBank/DDBJ whole genome shotgun (WGS) entry which is preliminary data.</text>
</comment>
<dbReference type="Proteomes" id="UP000051802">
    <property type="component" value="Unassembled WGS sequence"/>
</dbReference>
<dbReference type="AlphaFoldDB" id="A0A0R0ASB8"/>
<proteinExistence type="predicted"/>
<dbReference type="EMBL" id="LLXU01000072">
    <property type="protein sequence ID" value="KRG43940.1"/>
    <property type="molecule type" value="Genomic_DNA"/>
</dbReference>